<proteinExistence type="predicted"/>
<evidence type="ECO:0000256" key="1">
    <source>
        <dbReference type="SAM" id="Phobius"/>
    </source>
</evidence>
<dbReference type="AlphaFoldDB" id="A0A4U1GEJ1"/>
<evidence type="ECO:0000313" key="3">
    <source>
        <dbReference type="Proteomes" id="UP000309594"/>
    </source>
</evidence>
<dbReference type="EMBL" id="SWDX01000003">
    <property type="protein sequence ID" value="TKC62515.1"/>
    <property type="molecule type" value="Genomic_DNA"/>
</dbReference>
<gene>
    <name evidence="2" type="ORF">FBD94_09890</name>
</gene>
<sequence>MKIYYKIIVITVSCIVVLGILNFISTKPNRHKNGFNRTFLKKPRIISTKYLGDNTKFYISGSNANLLYLTDYIDPNTLLVNDFSSQSITKIKLTIPEKEKIAWGVLKIEIDSGKVFAYDGLTRNIFEGLTLSKNMGKKNSPESRFDNCYSIPNDSFVIRNIDPKSKRYALRKVSPNGKNIQFHDLGSVKDVIFSTDGVLLYNKQINQIVYVYYYKNCYIQLDYNLKKISSGNTIDTLSNQVLQTGVYGTQKITKLLGTPVIVNKRASTFSNKLYIQSGLKADNEDYLDYNNKITIDIYNLSNQKYIHSISIEKFQNKKLSEFKIVGNRLAALFENYLVIYDLTIVS</sequence>
<accession>A0A4U1GEJ1</accession>
<comment type="caution">
    <text evidence="2">The sequence shown here is derived from an EMBL/GenBank/DDBJ whole genome shotgun (WGS) entry which is preliminary data.</text>
</comment>
<name>A0A4U1GEJ1_9SPHI</name>
<keyword evidence="1" id="KW-0472">Membrane</keyword>
<dbReference type="RefSeq" id="WP_136880094.1">
    <property type="nucleotide sequence ID" value="NZ_SWDX01000003.1"/>
</dbReference>
<dbReference type="Proteomes" id="UP000309594">
    <property type="component" value="Unassembled WGS sequence"/>
</dbReference>
<keyword evidence="1" id="KW-1133">Transmembrane helix</keyword>
<keyword evidence="1" id="KW-0812">Transmembrane</keyword>
<reference evidence="2 3" key="1">
    <citation type="submission" date="2019-04" db="EMBL/GenBank/DDBJ databases">
        <title>Pedobacter sp. RP-1-16 sp. nov., isolated from Arctic soil.</title>
        <authorList>
            <person name="Dahal R.H."/>
            <person name="Kim D.-U."/>
        </authorList>
    </citation>
    <scope>NUCLEOTIDE SEQUENCE [LARGE SCALE GENOMIC DNA]</scope>
    <source>
        <strain evidence="2 3">RP-1-16</strain>
    </source>
</reference>
<evidence type="ECO:0000313" key="2">
    <source>
        <dbReference type="EMBL" id="TKC62515.1"/>
    </source>
</evidence>
<organism evidence="2 3">
    <name type="scientific">Pedobacter hiemivivus</name>
    <dbReference type="NCBI Taxonomy" id="2530454"/>
    <lineage>
        <taxon>Bacteria</taxon>
        <taxon>Pseudomonadati</taxon>
        <taxon>Bacteroidota</taxon>
        <taxon>Sphingobacteriia</taxon>
        <taxon>Sphingobacteriales</taxon>
        <taxon>Sphingobacteriaceae</taxon>
        <taxon>Pedobacter</taxon>
    </lineage>
</organism>
<protein>
    <submittedName>
        <fullName evidence="2">Uncharacterized protein</fullName>
    </submittedName>
</protein>
<feature type="transmembrane region" description="Helical" evidence="1">
    <location>
        <begin position="7"/>
        <end position="25"/>
    </location>
</feature>